<organism evidence="5 6">
    <name type="scientific">Brassica cretica</name>
    <name type="common">Mustard</name>
    <dbReference type="NCBI Taxonomy" id="69181"/>
    <lineage>
        <taxon>Eukaryota</taxon>
        <taxon>Viridiplantae</taxon>
        <taxon>Streptophyta</taxon>
        <taxon>Embryophyta</taxon>
        <taxon>Tracheophyta</taxon>
        <taxon>Spermatophyta</taxon>
        <taxon>Magnoliopsida</taxon>
        <taxon>eudicotyledons</taxon>
        <taxon>Gunneridae</taxon>
        <taxon>Pentapetalae</taxon>
        <taxon>rosids</taxon>
        <taxon>malvids</taxon>
        <taxon>Brassicales</taxon>
        <taxon>Brassicaceae</taxon>
        <taxon>Brassiceae</taxon>
        <taxon>Brassica</taxon>
    </lineage>
</organism>
<feature type="compositionally biased region" description="Acidic residues" evidence="4">
    <location>
        <begin position="1187"/>
        <end position="1196"/>
    </location>
</feature>
<accession>A0ABQ7EPH5</accession>
<reference evidence="5 6" key="1">
    <citation type="journal article" date="2020" name="BMC Genomics">
        <title>Intraspecific diversification of the crop wild relative Brassica cretica Lam. using demographic model selection.</title>
        <authorList>
            <person name="Kioukis A."/>
            <person name="Michalopoulou V.A."/>
            <person name="Briers L."/>
            <person name="Pirintsos S."/>
            <person name="Studholme D.J."/>
            <person name="Pavlidis P."/>
            <person name="Sarris P.F."/>
        </authorList>
    </citation>
    <scope>NUCLEOTIDE SEQUENCE [LARGE SCALE GENOMIC DNA]</scope>
    <source>
        <strain evidence="6">cv. PFS-1207/04</strain>
    </source>
</reference>
<dbReference type="EMBL" id="QGKV02000297">
    <property type="protein sequence ID" value="KAF3605437.1"/>
    <property type="molecule type" value="Genomic_DNA"/>
</dbReference>
<dbReference type="PANTHER" id="PTHR48103:SF2">
    <property type="entry name" value="MIDASIN"/>
    <property type="match status" value="1"/>
</dbReference>
<evidence type="ECO:0000256" key="4">
    <source>
        <dbReference type="SAM" id="MobiDB-lite"/>
    </source>
</evidence>
<feature type="compositionally biased region" description="Acidic residues" evidence="4">
    <location>
        <begin position="1167"/>
        <end position="1179"/>
    </location>
</feature>
<feature type="region of interest" description="Disordered" evidence="4">
    <location>
        <begin position="1029"/>
        <end position="1305"/>
    </location>
</feature>
<evidence type="ECO:0000256" key="2">
    <source>
        <dbReference type="ARBA" id="ARBA00022840"/>
    </source>
</evidence>
<protein>
    <recommendedName>
        <fullName evidence="7">Midasin</fullName>
    </recommendedName>
</protein>
<feature type="compositionally biased region" description="Acidic residues" evidence="4">
    <location>
        <begin position="1204"/>
        <end position="1215"/>
    </location>
</feature>
<proteinExistence type="predicted"/>
<feature type="compositionally biased region" description="Basic and acidic residues" evidence="4">
    <location>
        <begin position="1249"/>
        <end position="1278"/>
    </location>
</feature>
<keyword evidence="3" id="KW-0175">Coiled coil</keyword>
<evidence type="ECO:0000256" key="1">
    <source>
        <dbReference type="ARBA" id="ARBA00022741"/>
    </source>
</evidence>
<evidence type="ECO:0000313" key="6">
    <source>
        <dbReference type="Proteomes" id="UP000266723"/>
    </source>
</evidence>
<feature type="compositionally biased region" description="Acidic residues" evidence="4">
    <location>
        <begin position="1093"/>
        <end position="1110"/>
    </location>
</feature>
<evidence type="ECO:0008006" key="7">
    <source>
        <dbReference type="Google" id="ProtNLM"/>
    </source>
</evidence>
<feature type="compositionally biased region" description="Basic and acidic residues" evidence="4">
    <location>
        <begin position="1073"/>
        <end position="1092"/>
    </location>
</feature>
<feature type="region of interest" description="Disordered" evidence="4">
    <location>
        <begin position="1317"/>
        <end position="1336"/>
    </location>
</feature>
<gene>
    <name evidence="5" type="ORF">DY000_02048901</name>
</gene>
<feature type="compositionally biased region" description="Basic and acidic residues" evidence="4">
    <location>
        <begin position="1111"/>
        <end position="1166"/>
    </location>
</feature>
<keyword evidence="2" id="KW-0067">ATP-binding</keyword>
<evidence type="ECO:0000313" key="5">
    <source>
        <dbReference type="EMBL" id="KAF3605437.1"/>
    </source>
</evidence>
<sequence length="1394" mass="159285">MSISEIGNCRIMSPSMLIQLVKTATIDQILAQSYQEMPGSLLSIARSLFQQMVYTHQKSFEPEVFADIKSAFHAVEKKQNNNLCGEKLQFRIFVKKSYSSKFMRLFSFMQMDGIKSLISLISSSSHQKLKSFSHSFVEPLAKHLYSECSSNVFPTFVEFYSNLGLAWIYLGGLRFNLLNSLDVIDPAMKITCKLAELEEKISSLKLNKEVREECEYLSGLLYTGDDERTECTLSKLNTERKRLQRKVIFLSDPNKYQNLRRALDEFAGFLTRPISLIKDIDKVDWNQVVEQVFNWQETATSFIDRLSSDYSEYVDITQPIQVLVYEMKMGLSLFVSGALLGKILSRFDIDTFDSVMETIYALMRFPRSSSFASATYIESLPPLHLSHYADYRAKSLGLDVGLLHKLISVSSADDTRKISELQLKTALYKNQHARVAHFVANTGLMDKASFEILDSIYFELARNWMEIKYQVRTRADALFGLYKFRSRDFKIESVMEVDISALGKYFPSDSFSEWQEYLADDDMKLLTQTDQGDENLEDDWDLIQKHTGRCITDSRRLDSFTDSYELRINMIKGLKGLFTSSLDAKLVPEHLLRLCKEYKKTFTSHGQSACKYNFYKNMRTILVFKNSDILRMLMDIPSRTLLAKKLEFECWPTLLDEVQDQYELSARKLWLPLFSVLFHKDCVEFLEHENESISQSLVEFIETSNIGEFKRRLELLLCFLLHLSMGSSLGVYSSDSHKRKVEICYNIFGFYIQFLPVVMEQLDLNRKNVKAELKEHLKLCRWERPDNHLLIETTKRTRQKVKKLIQNFTDMLQRPVMLDRPNLAKERVQFLPLLGPDLMNGASNMRVDVLVSNLDAEQVNDRFSWYAVWRKKVKESVGRFHQEMHFKELLRGEDHQYPPPVYQGDWKFLWSTVSKIGEKIASCSDLWRNCDRDVAKKRALPDLLKSLEKCGLQKHKFENVEEKLLNSSGVLSACVGDQLKQLQAFLELLLNFGDSCLQEFLAISKTVSLITHVLATFLADLFTKGFGISKNDEDDDSKDEKSEAAKGTGMGESKRLLSLQEEEEKEQDTPDNVLDKNKGIEMTDEFEGKEYSLSEDSEEDKEDEESEDEQLDSKLGDAGSDAEKADEKPWGKDEDEEAGNKNEKNESGPSVADKDTSSRELRAKDDDGVDTADEPEESNTSDKPEEGNDENTDDAMEIDKTDEVEKEDEQEEPCPEDQKHPEEGENDEESQEPAEKTTEAGAEDVSEAPQKDPGNDLEQKCETEPIEGKEVVMSEDMKPNVCNDNISGVDAGSHNPHGFNGLGAESTAPQENLAATNVSDELTDSMDLPSGRNTEMNFTMTSMASGETLTDSIPKMEFPQSQSSISTNQDIEALPRTLGDVQRQWFELMQSSRD</sequence>
<dbReference type="Proteomes" id="UP000266723">
    <property type="component" value="Unassembled WGS sequence"/>
</dbReference>
<feature type="coiled-coil region" evidence="3">
    <location>
        <begin position="187"/>
        <end position="246"/>
    </location>
</feature>
<evidence type="ECO:0000256" key="3">
    <source>
        <dbReference type="SAM" id="Coils"/>
    </source>
</evidence>
<comment type="caution">
    <text evidence="5">The sequence shown here is derived from an EMBL/GenBank/DDBJ whole genome shotgun (WGS) entry which is preliminary data.</text>
</comment>
<keyword evidence="1" id="KW-0547">Nucleotide-binding</keyword>
<dbReference type="PANTHER" id="PTHR48103">
    <property type="entry name" value="MIDASIN-RELATED"/>
    <property type="match status" value="1"/>
</dbReference>
<name>A0ABQ7EPH5_BRACR</name>
<keyword evidence="6" id="KW-1185">Reference proteome</keyword>